<dbReference type="AlphaFoldDB" id="I0UTC6"/>
<reference evidence="1" key="1">
    <citation type="submission" date="2012-03" db="EMBL/GenBank/DDBJ databases">
        <authorList>
            <person name="Durkin A.S."/>
            <person name="McCorrison J."/>
            <person name="Torralba M."/>
            <person name="Gillis M."/>
            <person name="Methe B."/>
            <person name="Sutton G."/>
            <person name="Nelson K.E."/>
        </authorList>
    </citation>
    <scope>NUCLEOTIDE SEQUENCE [LARGE SCALE GENOMIC DNA]</scope>
    <source>
        <strain evidence="1">F0474</strain>
    </source>
</reference>
<dbReference type="EMBL" id="AJJQ01000032">
    <property type="protein sequence ID" value="EID51129.1"/>
    <property type="molecule type" value="Genomic_DNA"/>
</dbReference>
<proteinExistence type="predicted"/>
<evidence type="ECO:0000313" key="1">
    <source>
        <dbReference type="EMBL" id="EID51129.1"/>
    </source>
</evidence>
<keyword evidence="2" id="KW-1185">Reference proteome</keyword>
<organism evidence="1 2">
    <name type="scientific">Rothia aeria F0474</name>
    <dbReference type="NCBI Taxonomy" id="1125724"/>
    <lineage>
        <taxon>Bacteria</taxon>
        <taxon>Bacillati</taxon>
        <taxon>Actinomycetota</taxon>
        <taxon>Actinomycetes</taxon>
        <taxon>Micrococcales</taxon>
        <taxon>Micrococcaceae</taxon>
        <taxon>Rothia</taxon>
    </lineage>
</organism>
<gene>
    <name evidence="1" type="ORF">HMPREF1324_0697</name>
</gene>
<name>I0UTC6_9MICC</name>
<dbReference type="Proteomes" id="UP000004863">
    <property type="component" value="Unassembled WGS sequence"/>
</dbReference>
<accession>I0UTC6</accession>
<protein>
    <submittedName>
        <fullName evidence="1">Uncharacterized protein</fullName>
    </submittedName>
</protein>
<comment type="caution">
    <text evidence="1">The sequence shown here is derived from an EMBL/GenBank/DDBJ whole genome shotgun (WGS) entry which is preliminary data.</text>
</comment>
<evidence type="ECO:0000313" key="2">
    <source>
        <dbReference type="Proteomes" id="UP000004863"/>
    </source>
</evidence>
<sequence length="44" mass="4832">MMEAEYAGIAVEATTAGAAQAAPLTRFLRENPRVMACVLEYERE</sequence>